<keyword evidence="5" id="KW-0325">Glycoprotein</keyword>
<keyword evidence="2" id="KW-0719">Serine esterase</keyword>
<organism evidence="8">
    <name type="scientific">Holotrichia parallela</name>
    <name type="common">Dark black chafer beetle</name>
    <name type="synonym">Pedinotrichia parallela</name>
    <dbReference type="NCBI Taxonomy" id="93412"/>
    <lineage>
        <taxon>Eukaryota</taxon>
        <taxon>Metazoa</taxon>
        <taxon>Ecdysozoa</taxon>
        <taxon>Arthropoda</taxon>
        <taxon>Hexapoda</taxon>
        <taxon>Insecta</taxon>
        <taxon>Pterygota</taxon>
        <taxon>Neoptera</taxon>
        <taxon>Endopterygota</taxon>
        <taxon>Coleoptera</taxon>
        <taxon>Polyphaga</taxon>
        <taxon>Scarabaeiformia</taxon>
        <taxon>Scarabaeidae</taxon>
        <taxon>Melolonthinae</taxon>
        <taxon>Holotrichia</taxon>
    </lineage>
</organism>
<evidence type="ECO:0000256" key="5">
    <source>
        <dbReference type="ARBA" id="ARBA00023180"/>
    </source>
</evidence>
<dbReference type="InterPro" id="IPR019826">
    <property type="entry name" value="Carboxylesterase_B_AS"/>
</dbReference>
<sequence>MKQLFFIIIYLSTYPEWMLFCKLTDRYLVTTKNGAVEGTMEHAVHTNKTYYAYRGIPFAEPPVGELRFEPPEPVEDWPFILDATVEKDICLQTVSTSVKTPKIVGSEDCLYLNIYTPRRPDQKEALAVMVWIHGGGFYEGDNLNELYAPDYLINEDVVLVAIAYRLGIFGFFSTGDLTAPGNNGLRDQILGLRWVKENIEAFGGDPNKITIFGESAGGASVSFLTQTPLTKGLYNRAIMQSGLSHCLWAVSNADKDVNGQTAVLLGLNYTSTADLKEKLKDVDYKDLLTMSTWASLRIYGSAPLTGLAIAPVIEPEHPNAIITKEILEKLRSGDFNLTPLMMGFNSMEAVDFVISPVVTQYLTRAKLESSSLVPDSFNIKSSKIKKHVGNLIKKRYFGDIFAEIFGDDQFLPYFSDVYFIINIIEAAQLSSKYADVYLYQLSYLGTLGYPLRSYNTGVGHAEDLNYLFYRISSPKTLDKTDVDVSNRMVRLWANFAKYGNPTPQAESVLQEILWPKIDKNLSYLDINESLEVKIKPRDEAYRFWMKLYDKYRESV</sequence>
<dbReference type="InterPro" id="IPR029058">
    <property type="entry name" value="AB_hydrolase_fold"/>
</dbReference>
<dbReference type="PANTHER" id="PTHR11559">
    <property type="entry name" value="CARBOXYLESTERASE"/>
    <property type="match status" value="1"/>
</dbReference>
<evidence type="ECO:0000256" key="6">
    <source>
        <dbReference type="RuleBase" id="RU361235"/>
    </source>
</evidence>
<dbReference type="EMBL" id="MN256352">
    <property type="protein sequence ID" value="QIK02115.1"/>
    <property type="molecule type" value="mRNA"/>
</dbReference>
<evidence type="ECO:0000259" key="7">
    <source>
        <dbReference type="Pfam" id="PF00135"/>
    </source>
</evidence>
<dbReference type="EC" id="3.1.1.-" evidence="6"/>
<name>A0A6G7SK30_HOLPA</name>
<keyword evidence="4" id="KW-1015">Disulfide bond</keyword>
<keyword evidence="3 6" id="KW-0378">Hydrolase</keyword>
<dbReference type="SUPFAM" id="SSF53474">
    <property type="entry name" value="alpha/beta-Hydrolases"/>
    <property type="match status" value="1"/>
</dbReference>
<proteinExistence type="evidence at transcript level"/>
<evidence type="ECO:0000256" key="3">
    <source>
        <dbReference type="ARBA" id="ARBA00022801"/>
    </source>
</evidence>
<dbReference type="InterPro" id="IPR002018">
    <property type="entry name" value="CarbesteraseB"/>
</dbReference>
<accession>A0A6G7SK30</accession>
<dbReference type="PROSITE" id="PS00941">
    <property type="entry name" value="CARBOXYLESTERASE_B_2"/>
    <property type="match status" value="1"/>
</dbReference>
<evidence type="ECO:0000313" key="8">
    <source>
        <dbReference type="EMBL" id="QIK02115.1"/>
    </source>
</evidence>
<dbReference type="InterPro" id="IPR050309">
    <property type="entry name" value="Type-B_Carboxylest/Lipase"/>
</dbReference>
<protein>
    <recommendedName>
        <fullName evidence="6">Carboxylic ester hydrolase</fullName>
        <ecNumber evidence="6">3.1.1.-</ecNumber>
    </recommendedName>
</protein>
<dbReference type="InterPro" id="IPR019819">
    <property type="entry name" value="Carboxylesterase_B_CS"/>
</dbReference>
<evidence type="ECO:0000256" key="1">
    <source>
        <dbReference type="ARBA" id="ARBA00005964"/>
    </source>
</evidence>
<feature type="domain" description="Carboxylesterase type B" evidence="7">
    <location>
        <begin position="28"/>
        <end position="544"/>
    </location>
</feature>
<reference evidence="8" key="1">
    <citation type="submission" date="2019-08" db="EMBL/GenBank/DDBJ databases">
        <authorList>
            <person name="Yi J."/>
            <person name="Wang S."/>
            <person name="Xi J."/>
        </authorList>
    </citation>
    <scope>NUCLEOTIDE SEQUENCE</scope>
</reference>
<comment type="similarity">
    <text evidence="1 6">Belongs to the type-B carboxylesterase/lipase family.</text>
</comment>
<dbReference type="PROSITE" id="PS00122">
    <property type="entry name" value="CARBOXYLESTERASE_B_1"/>
    <property type="match status" value="1"/>
</dbReference>
<dbReference type="Gene3D" id="3.40.50.1820">
    <property type="entry name" value="alpha/beta hydrolase"/>
    <property type="match status" value="1"/>
</dbReference>
<dbReference type="AlphaFoldDB" id="A0A6G7SK30"/>
<dbReference type="Pfam" id="PF00135">
    <property type="entry name" value="COesterase"/>
    <property type="match status" value="1"/>
</dbReference>
<dbReference type="GO" id="GO:0052689">
    <property type="term" value="F:carboxylic ester hydrolase activity"/>
    <property type="evidence" value="ECO:0007669"/>
    <property type="project" value="UniProtKB-KW"/>
</dbReference>
<evidence type="ECO:0000256" key="4">
    <source>
        <dbReference type="ARBA" id="ARBA00023157"/>
    </source>
</evidence>
<evidence type="ECO:0000256" key="2">
    <source>
        <dbReference type="ARBA" id="ARBA00022487"/>
    </source>
</evidence>